<dbReference type="GO" id="GO:0098703">
    <property type="term" value="P:calcium ion import across plasma membrane"/>
    <property type="evidence" value="ECO:0007669"/>
    <property type="project" value="TreeGrafter"/>
</dbReference>
<reference evidence="10" key="2">
    <citation type="journal article" date="2023" name="Microbiol Resour">
        <title>Decontamination and Annotation of the Draft Genome Sequence of the Oomycete Lagenidium giganteum ARSEF 373.</title>
        <authorList>
            <person name="Morgan W.R."/>
            <person name="Tartar A."/>
        </authorList>
    </citation>
    <scope>NUCLEOTIDE SEQUENCE</scope>
    <source>
        <strain evidence="10">ARSEF 373</strain>
    </source>
</reference>
<evidence type="ECO:0000313" key="10">
    <source>
        <dbReference type="EMBL" id="DAZ98072.1"/>
    </source>
</evidence>
<proteinExistence type="predicted"/>
<gene>
    <name evidence="10" type="ORF">N0F65_001947</name>
</gene>
<evidence type="ECO:0000313" key="11">
    <source>
        <dbReference type="Proteomes" id="UP001146120"/>
    </source>
</evidence>
<evidence type="ECO:0000256" key="4">
    <source>
        <dbReference type="ARBA" id="ARBA00022989"/>
    </source>
</evidence>
<feature type="transmembrane region" description="Helical" evidence="8">
    <location>
        <begin position="98"/>
        <end position="121"/>
    </location>
</feature>
<comment type="caution">
    <text evidence="10">The sequence shown here is derived from an EMBL/GenBank/DDBJ whole genome shotgun (WGS) entry which is preliminary data.</text>
</comment>
<protein>
    <recommendedName>
        <fullName evidence="9">Ion transport domain-containing protein</fullName>
    </recommendedName>
</protein>
<keyword evidence="3" id="KW-0677">Repeat</keyword>
<dbReference type="Pfam" id="PF00520">
    <property type="entry name" value="Ion_trans"/>
    <property type="match status" value="1"/>
</dbReference>
<evidence type="ECO:0000259" key="9">
    <source>
        <dbReference type="Pfam" id="PF00520"/>
    </source>
</evidence>
<reference evidence="10" key="1">
    <citation type="submission" date="2022-11" db="EMBL/GenBank/DDBJ databases">
        <authorList>
            <person name="Morgan W.R."/>
            <person name="Tartar A."/>
        </authorList>
    </citation>
    <scope>NUCLEOTIDE SEQUENCE</scope>
    <source>
        <strain evidence="10">ARSEF 373</strain>
    </source>
</reference>
<evidence type="ECO:0000256" key="3">
    <source>
        <dbReference type="ARBA" id="ARBA00022737"/>
    </source>
</evidence>
<accession>A0AAV2YTR4</accession>
<feature type="coiled-coil region" evidence="6">
    <location>
        <begin position="300"/>
        <end position="338"/>
    </location>
</feature>
<feature type="transmembrane region" description="Helical" evidence="8">
    <location>
        <begin position="39"/>
        <end position="60"/>
    </location>
</feature>
<evidence type="ECO:0000256" key="5">
    <source>
        <dbReference type="ARBA" id="ARBA00023136"/>
    </source>
</evidence>
<dbReference type="InterPro" id="IPR024862">
    <property type="entry name" value="TRPV"/>
</dbReference>
<evidence type="ECO:0000256" key="1">
    <source>
        <dbReference type="ARBA" id="ARBA00004141"/>
    </source>
</evidence>
<evidence type="ECO:0000256" key="7">
    <source>
        <dbReference type="SAM" id="MobiDB-lite"/>
    </source>
</evidence>
<feature type="domain" description="Ion transport" evidence="9">
    <location>
        <begin position="12"/>
        <end position="131"/>
    </location>
</feature>
<sequence>MARAMLLVLLCLCGLEYLRMVPLTSLLISITFKMVNDVIKFVVLYGVFQIGFSGSFFLLFQSENSRYNTYGDAFLATFLMLFGDFDSDLFLRLTGAKAVISSFLVVLYLLGAMVMLLNLLIAMMSTSYQQVLDSAKVARSIARAETILRMENLLPHRVRVAMFNASFNATSQRDRVYAIHEGQRKQRNHGQQHVGVDAIKTDASKARVPGLAHSGMLPCEKEAEPRHASHATSNASDTQSTRRLTQTNDKRQPAVPKLRKRKQNHANRLTRVYDYVKGRRSPHLDDCLVIETVDGSESVQDDLRQVQAVLEARMDRIQEQIAKQLELLRHDVQKLEQRFEQQVWAVEERQEIQTKLEEI</sequence>
<dbReference type="EMBL" id="DAKRPA010000117">
    <property type="protein sequence ID" value="DAZ98072.1"/>
    <property type="molecule type" value="Genomic_DNA"/>
</dbReference>
<evidence type="ECO:0000256" key="2">
    <source>
        <dbReference type="ARBA" id="ARBA00022692"/>
    </source>
</evidence>
<dbReference type="GO" id="GO:0005216">
    <property type="term" value="F:monoatomic ion channel activity"/>
    <property type="evidence" value="ECO:0007669"/>
    <property type="project" value="InterPro"/>
</dbReference>
<dbReference type="PANTHER" id="PTHR10582:SF2">
    <property type="entry name" value="INACTIVE"/>
    <property type="match status" value="1"/>
</dbReference>
<evidence type="ECO:0000256" key="8">
    <source>
        <dbReference type="SAM" id="Phobius"/>
    </source>
</evidence>
<dbReference type="PANTHER" id="PTHR10582">
    <property type="entry name" value="TRANSIENT RECEPTOR POTENTIAL ION CHANNEL PROTEIN"/>
    <property type="match status" value="1"/>
</dbReference>
<dbReference type="InterPro" id="IPR005821">
    <property type="entry name" value="Ion_trans_dom"/>
</dbReference>
<dbReference type="Proteomes" id="UP001146120">
    <property type="component" value="Unassembled WGS sequence"/>
</dbReference>
<evidence type="ECO:0000256" key="6">
    <source>
        <dbReference type="SAM" id="Coils"/>
    </source>
</evidence>
<keyword evidence="11" id="KW-1185">Reference proteome</keyword>
<organism evidence="10 11">
    <name type="scientific">Lagenidium giganteum</name>
    <dbReference type="NCBI Taxonomy" id="4803"/>
    <lineage>
        <taxon>Eukaryota</taxon>
        <taxon>Sar</taxon>
        <taxon>Stramenopiles</taxon>
        <taxon>Oomycota</taxon>
        <taxon>Peronosporomycetes</taxon>
        <taxon>Pythiales</taxon>
        <taxon>Pythiaceae</taxon>
    </lineage>
</organism>
<feature type="transmembrane region" description="Helical" evidence="8">
    <location>
        <begin position="67"/>
        <end position="83"/>
    </location>
</feature>
<comment type="subcellular location">
    <subcellularLocation>
        <location evidence="1">Membrane</location>
        <topology evidence="1">Multi-pass membrane protein</topology>
    </subcellularLocation>
</comment>
<name>A0AAV2YTR4_9STRA</name>
<keyword evidence="4 8" id="KW-1133">Transmembrane helix</keyword>
<keyword evidence="5 8" id="KW-0472">Membrane</keyword>
<feature type="compositionally biased region" description="Polar residues" evidence="7">
    <location>
        <begin position="230"/>
        <end position="247"/>
    </location>
</feature>
<keyword evidence="6" id="KW-0175">Coiled coil</keyword>
<dbReference type="AlphaFoldDB" id="A0AAV2YTR4"/>
<keyword evidence="2 8" id="KW-0812">Transmembrane</keyword>
<feature type="region of interest" description="Disordered" evidence="7">
    <location>
        <begin position="222"/>
        <end position="267"/>
    </location>
</feature>
<dbReference type="GO" id="GO:0005886">
    <property type="term" value="C:plasma membrane"/>
    <property type="evidence" value="ECO:0007669"/>
    <property type="project" value="TreeGrafter"/>
</dbReference>